<dbReference type="PANTHER" id="PTHR43712:SF2">
    <property type="entry name" value="O-METHYLTRANSFERASE CICE"/>
    <property type="match status" value="1"/>
</dbReference>
<dbReference type="InterPro" id="IPR049480">
    <property type="entry name" value="BVU_1015-like_N"/>
</dbReference>
<name>A0A1H2UF21_9FLAO</name>
<keyword evidence="2 6" id="KW-0808">Transferase</keyword>
<organism evidence="6 7">
    <name type="scientific">Capnocytophaga granulosa</name>
    <dbReference type="NCBI Taxonomy" id="45242"/>
    <lineage>
        <taxon>Bacteria</taxon>
        <taxon>Pseudomonadati</taxon>
        <taxon>Bacteroidota</taxon>
        <taxon>Flavobacteriia</taxon>
        <taxon>Flavobacteriales</taxon>
        <taxon>Flavobacteriaceae</taxon>
        <taxon>Capnocytophaga</taxon>
    </lineage>
</organism>
<dbReference type="Gene3D" id="1.10.10.10">
    <property type="entry name" value="Winged helix-like DNA-binding domain superfamily/Winged helix DNA-binding domain"/>
    <property type="match status" value="1"/>
</dbReference>
<dbReference type="PIRSF" id="PIRSF005739">
    <property type="entry name" value="O-mtase"/>
    <property type="match status" value="1"/>
</dbReference>
<dbReference type="Pfam" id="PF00891">
    <property type="entry name" value="Methyltransf_2"/>
    <property type="match status" value="1"/>
</dbReference>
<dbReference type="GO" id="GO:0032259">
    <property type="term" value="P:methylation"/>
    <property type="evidence" value="ECO:0007669"/>
    <property type="project" value="UniProtKB-KW"/>
</dbReference>
<dbReference type="SUPFAM" id="SSF46785">
    <property type="entry name" value="Winged helix' DNA-binding domain"/>
    <property type="match status" value="1"/>
</dbReference>
<evidence type="ECO:0000259" key="4">
    <source>
        <dbReference type="Pfam" id="PF00891"/>
    </source>
</evidence>
<evidence type="ECO:0000313" key="6">
    <source>
        <dbReference type="EMBL" id="SDW54637.1"/>
    </source>
</evidence>
<dbReference type="CDD" id="cd02440">
    <property type="entry name" value="AdoMet_MTases"/>
    <property type="match status" value="1"/>
</dbReference>
<dbReference type="Gene3D" id="1.20.58.1390">
    <property type="match status" value="1"/>
</dbReference>
<dbReference type="EMBL" id="FNND01000002">
    <property type="protein sequence ID" value="SDW54637.1"/>
    <property type="molecule type" value="Genomic_DNA"/>
</dbReference>
<keyword evidence="7" id="KW-1185">Reference proteome</keyword>
<dbReference type="InterPro" id="IPR029063">
    <property type="entry name" value="SAM-dependent_MTases_sf"/>
</dbReference>
<dbReference type="PROSITE" id="PS51683">
    <property type="entry name" value="SAM_OMT_II"/>
    <property type="match status" value="1"/>
</dbReference>
<dbReference type="GO" id="GO:0008171">
    <property type="term" value="F:O-methyltransferase activity"/>
    <property type="evidence" value="ECO:0007669"/>
    <property type="project" value="InterPro"/>
</dbReference>
<dbReference type="InterPro" id="IPR036390">
    <property type="entry name" value="WH_DNA-bd_sf"/>
</dbReference>
<dbReference type="Proteomes" id="UP000182771">
    <property type="component" value="Unassembled WGS sequence"/>
</dbReference>
<dbReference type="Pfam" id="PF21212">
    <property type="entry name" value="Dimerisation2-like_dom"/>
    <property type="match status" value="1"/>
</dbReference>
<evidence type="ECO:0000259" key="5">
    <source>
        <dbReference type="Pfam" id="PF21212"/>
    </source>
</evidence>
<dbReference type="Gene3D" id="3.40.50.150">
    <property type="entry name" value="Vaccinia Virus protein VP39"/>
    <property type="match status" value="1"/>
</dbReference>
<keyword evidence="1 6" id="KW-0489">Methyltransferase</keyword>
<comment type="caution">
    <text evidence="6">The sequence shown here is derived from an EMBL/GenBank/DDBJ whole genome shotgun (WGS) entry which is preliminary data.</text>
</comment>
<evidence type="ECO:0000256" key="1">
    <source>
        <dbReference type="ARBA" id="ARBA00022603"/>
    </source>
</evidence>
<proteinExistence type="predicted"/>
<dbReference type="PANTHER" id="PTHR43712">
    <property type="entry name" value="PUTATIVE (AFU_ORTHOLOGUE AFUA_4G14580)-RELATED"/>
    <property type="match status" value="1"/>
</dbReference>
<evidence type="ECO:0000313" key="7">
    <source>
        <dbReference type="Proteomes" id="UP000182771"/>
    </source>
</evidence>
<dbReference type="InterPro" id="IPR001077">
    <property type="entry name" value="COMT_C"/>
</dbReference>
<feature type="domain" description="O-methyltransferase C-terminal" evidence="4">
    <location>
        <begin position="173"/>
        <end position="325"/>
    </location>
</feature>
<dbReference type="GeneID" id="85016591"/>
<evidence type="ECO:0000256" key="2">
    <source>
        <dbReference type="ARBA" id="ARBA00022679"/>
    </source>
</evidence>
<dbReference type="InterPro" id="IPR016461">
    <property type="entry name" value="COMT-like"/>
</dbReference>
<accession>A0A1H2UF21</accession>
<evidence type="ECO:0000256" key="3">
    <source>
        <dbReference type="ARBA" id="ARBA00022691"/>
    </source>
</evidence>
<reference evidence="6 7" key="1">
    <citation type="submission" date="2016-10" db="EMBL/GenBank/DDBJ databases">
        <authorList>
            <person name="Varghese N."/>
            <person name="Submissions S."/>
        </authorList>
    </citation>
    <scope>NUCLEOTIDE SEQUENCE [LARGE SCALE GENOMIC DNA]</scope>
    <source>
        <strain evidence="6 7">DSM 11449</strain>
    </source>
</reference>
<dbReference type="RefSeq" id="WP_016419943.1">
    <property type="nucleotide sequence ID" value="NZ_FNND01000002.1"/>
</dbReference>
<protein>
    <submittedName>
        <fullName evidence="6">O-methyltransferase</fullName>
    </submittedName>
</protein>
<gene>
    <name evidence="6" type="ORF">SAMN05444420_102502</name>
</gene>
<feature type="domain" description="BVU-1015-like N-terminal dimerisation-like" evidence="5">
    <location>
        <begin position="22"/>
        <end position="93"/>
    </location>
</feature>
<dbReference type="SUPFAM" id="SSF53335">
    <property type="entry name" value="S-adenosyl-L-methionine-dependent methyltransferases"/>
    <property type="match status" value="1"/>
</dbReference>
<dbReference type="OrthoDB" id="9805418at2"/>
<sequence>MKMTPLVAKQYTQEQLSAQEAQHLAHEIVFAPVVFQVSRLMVKFGILEALFAHPEGLTQEEIAQQTQLSPYAVQVLLEASLSIGTVIVKEDRFLMTKAGWFLLKDDAVRVNMEFIHQVCYQGLFYMEEALKEGKPEGLKVFGNWPTIYEGLSSLPQEAQEKWFAFDHYYSDNSFAEALEIVFANPVGKLLDVGGNTGRWALQCVGYNRQVEVTIMDLPQQLALMQKATKGKKGAERIKQYPANLLDEQVVFPKGFDVIWMSQFLDCFSPEQVTHILRRAAQAMDSHTRLYILESYWDRQRHETGSYCLTQISLYFSVMANGNSKMYYSQDMIRCAEQAGLTIEKIYDDLGKGHSIFVCQLANNSDK</sequence>
<keyword evidence="3" id="KW-0949">S-adenosyl-L-methionine</keyword>
<dbReference type="AlphaFoldDB" id="A0A1H2UF21"/>
<dbReference type="InterPro" id="IPR036388">
    <property type="entry name" value="WH-like_DNA-bd_sf"/>
</dbReference>